<protein>
    <submittedName>
        <fullName evidence="4">Serine threonine- phosphatase 4 regulatory subunit 1 isoform X1</fullName>
    </submittedName>
</protein>
<keyword evidence="5" id="KW-1185">Reference proteome</keyword>
<evidence type="ECO:0000313" key="5">
    <source>
        <dbReference type="Proteomes" id="UP001152795"/>
    </source>
</evidence>
<evidence type="ECO:0000256" key="2">
    <source>
        <dbReference type="SAM" id="MobiDB-lite"/>
    </source>
</evidence>
<feature type="region of interest" description="Disordered" evidence="2">
    <location>
        <begin position="567"/>
        <end position="594"/>
    </location>
</feature>
<dbReference type="GO" id="GO:0019888">
    <property type="term" value="F:protein phosphatase regulator activity"/>
    <property type="evidence" value="ECO:0007669"/>
    <property type="project" value="TreeGrafter"/>
</dbReference>
<feature type="region of interest" description="Disordered" evidence="2">
    <location>
        <begin position="1023"/>
        <end position="1114"/>
    </location>
</feature>
<dbReference type="AlphaFoldDB" id="A0A6S7FY46"/>
<feature type="compositionally biased region" description="Acidic residues" evidence="2">
    <location>
        <begin position="1023"/>
        <end position="1032"/>
    </location>
</feature>
<dbReference type="PROSITE" id="PS50077">
    <property type="entry name" value="HEAT_REPEAT"/>
    <property type="match status" value="2"/>
</dbReference>
<dbReference type="InterPro" id="IPR051023">
    <property type="entry name" value="PP2A_Regulatory_Subunit_A"/>
</dbReference>
<dbReference type="PANTHER" id="PTHR10648:SF1">
    <property type="entry name" value="SERINE_THREONINE-PROTEIN PHOSPHATASE 4 REGULATORY SUBUNIT 1"/>
    <property type="match status" value="1"/>
</dbReference>
<feature type="compositionally biased region" description="Acidic residues" evidence="2">
    <location>
        <begin position="1094"/>
        <end position="1107"/>
    </location>
</feature>
<feature type="compositionally biased region" description="Basic and acidic residues" evidence="2">
    <location>
        <begin position="537"/>
        <end position="549"/>
    </location>
</feature>
<dbReference type="SUPFAM" id="SSF48371">
    <property type="entry name" value="ARM repeat"/>
    <property type="match status" value="1"/>
</dbReference>
<evidence type="ECO:0000259" key="3">
    <source>
        <dbReference type="Pfam" id="PF22956"/>
    </source>
</evidence>
<feature type="compositionally biased region" description="Basic and acidic residues" evidence="2">
    <location>
        <begin position="1033"/>
        <end position="1049"/>
    </location>
</feature>
<dbReference type="InterPro" id="IPR011989">
    <property type="entry name" value="ARM-like"/>
</dbReference>
<feature type="compositionally biased region" description="Basic and acidic residues" evidence="2">
    <location>
        <begin position="511"/>
        <end position="529"/>
    </location>
</feature>
<accession>A0A6S7FY46</accession>
<dbReference type="InterPro" id="IPR055231">
    <property type="entry name" value="2AA_helical"/>
</dbReference>
<organism evidence="4 5">
    <name type="scientific">Paramuricea clavata</name>
    <name type="common">Red gorgonian</name>
    <name type="synonym">Violescent sea-whip</name>
    <dbReference type="NCBI Taxonomy" id="317549"/>
    <lineage>
        <taxon>Eukaryota</taxon>
        <taxon>Metazoa</taxon>
        <taxon>Cnidaria</taxon>
        <taxon>Anthozoa</taxon>
        <taxon>Octocorallia</taxon>
        <taxon>Malacalcyonacea</taxon>
        <taxon>Plexauridae</taxon>
        <taxon>Paramuricea</taxon>
    </lineage>
</organism>
<name>A0A6S7FY46_PARCT</name>
<gene>
    <name evidence="4" type="ORF">PACLA_8A019339</name>
</gene>
<dbReference type="InterPro" id="IPR021133">
    <property type="entry name" value="HEAT_type_2"/>
</dbReference>
<keyword evidence="1" id="KW-0677">Repeat</keyword>
<comment type="caution">
    <text evidence="4">The sequence shown here is derived from an EMBL/GenBank/DDBJ whole genome shotgun (WGS) entry which is preliminary data.</text>
</comment>
<feature type="compositionally biased region" description="Polar residues" evidence="2">
    <location>
        <begin position="379"/>
        <end position="389"/>
    </location>
</feature>
<dbReference type="Gene3D" id="1.25.10.10">
    <property type="entry name" value="Leucine-rich Repeat Variant"/>
    <property type="match status" value="3"/>
</dbReference>
<feature type="region of interest" description="Disordered" evidence="2">
    <location>
        <begin position="453"/>
        <end position="554"/>
    </location>
</feature>
<feature type="compositionally biased region" description="Polar residues" evidence="2">
    <location>
        <begin position="474"/>
        <end position="489"/>
    </location>
</feature>
<dbReference type="Pfam" id="PF22956">
    <property type="entry name" value="VPS15-like_hel"/>
    <property type="match status" value="1"/>
</dbReference>
<dbReference type="EMBL" id="CACRXK020000168">
    <property type="protein sequence ID" value="CAB3979101.1"/>
    <property type="molecule type" value="Genomic_DNA"/>
</dbReference>
<feature type="domain" description="Phosphatase 2A Regulatory Subunit A helical" evidence="3">
    <location>
        <begin position="81"/>
        <end position="334"/>
    </location>
</feature>
<reference evidence="4" key="1">
    <citation type="submission" date="2020-04" db="EMBL/GenBank/DDBJ databases">
        <authorList>
            <person name="Alioto T."/>
            <person name="Alioto T."/>
            <person name="Gomez Garrido J."/>
        </authorList>
    </citation>
    <scope>NUCLEOTIDE SEQUENCE</scope>
    <source>
        <strain evidence="4">A484AB</strain>
    </source>
</reference>
<evidence type="ECO:0000313" key="4">
    <source>
        <dbReference type="EMBL" id="CAB3979101.1"/>
    </source>
</evidence>
<sequence>MICVPEVTCLRSDPKGSQNTKMADIRFLVDDYDNAEDEQEEDGLDGASDDNSMLDQEIPEEFVSPLTKMDRYLNSEIIFNRRMAARCVLECLRSVKSDDECYQVLQLMVRLSDDIEAAVRIEVMEQIPHVAVLCVEHRGLHFAIPQYILPVVVRYLTDPNNQVRKTSQAALLLLLEQEVIERIDVEHQICPVLIELCSIDSTDDFRTEAVTLMSKMAPMVGKEITERYFLGQFDNLCSDPLFHVRKVCAGNFGEMCEVIGNELTERRLLPVFMKLCQDGVWGVRKACAECFMNVSTVASKDVRRNELAPLFINLLGDKSRWVQMAAYQSLGPFISTFADPHNSGFFVDEHGRLCKFDIPVKTEGESSADQGDEKKNPNEMESGSLTENNGIDVKTTDSGYMSPPEAHLDTDLHENHPLDTVTGELSELHIGQKSPVREGELETYNSFNFWRVPLPQIGDEGGSDGTRKKDETVDPNNTSGNPTTGSPNHSTEDQTRGNPSGASGELTTGHPVDESKPSEDPTPGEESKPSGDPTTGHPDEESKTPRLEFQDLGISDMDIDDCEEMEKNEKDLTCDETVENSPKRMPPLSGVPSLRFDEDYLQPYSPNMCFDDENNRVPSPPRSPLHEQMVIPQALLDHYISMTEPSKAQAIDTDLAKHCAFSFPAVALTLGAKNWSCLRDTYELLSSDMQWKVRRTLAFSIHELSQILGEDNTRVDLVPIFNNFLKDLDEVRIGVLKHLAKFIKLLAPDLRSGYLPTFSEFLNTDNARNWRFRFELAEQLIMLADVYQASEVSDHICPIALTLGADRVAEVRHISYKLVGILLLKLNTDIDLELRRKFTEDIMKHFASSQQWFRRLSFCQLCEILLEEDFITAEKFAIDFLPHLLTYQTDSIVNVKLALSRTLTRAVMVTDYFCRPECKDSEKVLEAIESLQSDNDRDVRFFAGCDEEVPYEGRGYPDHPTYTGHNRTPESEHEMIGVSPLDGEFAEEQIEAKLMAVETTDRGQEPVTGIPLEVGSDEGFEEADQCLGDDESGEHCEGAVDESGLHHEEPGDESGVDNKRTGDESGVHDNGDESRAVEETEHDETEVTQSEEQNKDDEVDTSTEPEETPVVNEG</sequence>
<proteinExistence type="predicted"/>
<dbReference type="Proteomes" id="UP001152795">
    <property type="component" value="Unassembled WGS sequence"/>
</dbReference>
<feature type="compositionally biased region" description="Basic and acidic residues" evidence="2">
    <location>
        <begin position="406"/>
        <end position="417"/>
    </location>
</feature>
<dbReference type="InterPro" id="IPR016024">
    <property type="entry name" value="ARM-type_fold"/>
</dbReference>
<dbReference type="GO" id="GO:0005737">
    <property type="term" value="C:cytoplasm"/>
    <property type="evidence" value="ECO:0007669"/>
    <property type="project" value="TreeGrafter"/>
</dbReference>
<dbReference type="OrthoDB" id="340346at2759"/>
<evidence type="ECO:0000256" key="1">
    <source>
        <dbReference type="ARBA" id="ARBA00022737"/>
    </source>
</evidence>
<feature type="region of interest" description="Disordered" evidence="2">
    <location>
        <begin position="363"/>
        <end position="418"/>
    </location>
</feature>
<feature type="compositionally biased region" description="Basic and acidic residues" evidence="2">
    <location>
        <begin position="1056"/>
        <end position="1079"/>
    </location>
</feature>
<dbReference type="PANTHER" id="PTHR10648">
    <property type="entry name" value="SERINE/THREONINE-PROTEIN PHOSPHATASE PP2A 65 KDA REGULATORY SUBUNIT"/>
    <property type="match status" value="1"/>
</dbReference>